<keyword evidence="2" id="KW-1185">Reference proteome</keyword>
<evidence type="ECO:0008006" key="3">
    <source>
        <dbReference type="Google" id="ProtNLM"/>
    </source>
</evidence>
<reference evidence="2" key="1">
    <citation type="submission" date="2016-10" db="EMBL/GenBank/DDBJ databases">
        <authorList>
            <person name="Varghese N."/>
            <person name="Submissions S."/>
        </authorList>
    </citation>
    <scope>NUCLEOTIDE SEQUENCE [LARGE SCALE GENOMIC DNA]</scope>
    <source>
        <strain evidence="2">S9</strain>
    </source>
</reference>
<evidence type="ECO:0000313" key="1">
    <source>
        <dbReference type="EMBL" id="SER72304.1"/>
    </source>
</evidence>
<gene>
    <name evidence="1" type="ORF">SAMN05518684_103162</name>
</gene>
<proteinExistence type="predicted"/>
<dbReference type="RefSeq" id="WP_093047979.1">
    <property type="nucleotide sequence ID" value="NZ_FOGT01000003.1"/>
</dbReference>
<dbReference type="EMBL" id="FOGT01000003">
    <property type="protein sequence ID" value="SER72304.1"/>
    <property type="molecule type" value="Genomic_DNA"/>
</dbReference>
<dbReference type="AlphaFoldDB" id="A0A1H9RHX7"/>
<dbReference type="Pfam" id="PF10750">
    <property type="entry name" value="DUF2536"/>
    <property type="match status" value="1"/>
</dbReference>
<dbReference type="STRING" id="1601833.SAMN05518684_103162"/>
<dbReference type="Proteomes" id="UP000198571">
    <property type="component" value="Unassembled WGS sequence"/>
</dbReference>
<accession>A0A1H9RHX7</accession>
<organism evidence="1 2">
    <name type="scientific">Salipaludibacillus aurantiacus</name>
    <dbReference type="NCBI Taxonomy" id="1601833"/>
    <lineage>
        <taxon>Bacteria</taxon>
        <taxon>Bacillati</taxon>
        <taxon>Bacillota</taxon>
        <taxon>Bacilli</taxon>
        <taxon>Bacillales</taxon>
        <taxon>Bacillaceae</taxon>
    </lineage>
</organism>
<protein>
    <recommendedName>
        <fullName evidence="3">DUF2536 family protein</fullName>
    </recommendedName>
</protein>
<sequence length="69" mass="7999">MIFQPDTLKDKVEFFEAATLQLLEKQISKKIDDNQSIMLEVHNVSHQLTIDPKTGKKIYTAAVHFKQKQ</sequence>
<dbReference type="OrthoDB" id="2454327at2"/>
<dbReference type="InterPro" id="IPR019686">
    <property type="entry name" value="DUF2536"/>
</dbReference>
<name>A0A1H9RHX7_9BACI</name>
<evidence type="ECO:0000313" key="2">
    <source>
        <dbReference type="Proteomes" id="UP000198571"/>
    </source>
</evidence>